<dbReference type="RefSeq" id="WP_343960901.1">
    <property type="nucleotide sequence ID" value="NZ_BAAAKZ010000010.1"/>
</dbReference>
<name>A0ABW3TPJ2_9MICO</name>
<dbReference type="NCBIfam" id="TIGR01509">
    <property type="entry name" value="HAD-SF-IA-v3"/>
    <property type="match status" value="1"/>
</dbReference>
<dbReference type="InterPro" id="IPR006439">
    <property type="entry name" value="HAD-SF_hydro_IA"/>
</dbReference>
<dbReference type="InterPro" id="IPR051806">
    <property type="entry name" value="HAD-like_SPP"/>
</dbReference>
<dbReference type="InterPro" id="IPR023214">
    <property type="entry name" value="HAD_sf"/>
</dbReference>
<sequence length="246" mass="26715">MSTVPATGTATTSTQAAHTPAAHTPIYDAVVFDCDGVIVDSEGIALEVTLRIVTELGWQTDFDTLAKLFVGSSSEYYHATLAERVGRPLEPGWDAPYKHWLDEAFAERLQAIPGIVEALDRLTVPFALASNSRNARIRSSLDTVGLRDRFEGRICSAEDEAAGKPAPDVYLSAARKLGVDPARCIAVDDSPTGVLAAERAGMLVLAYTGHFGPEEFPQSDRVIALHDMRELPRVVEQLRFPERSHG</sequence>
<dbReference type="InterPro" id="IPR036412">
    <property type="entry name" value="HAD-like_sf"/>
</dbReference>
<dbReference type="Pfam" id="PF00702">
    <property type="entry name" value="Hydrolase"/>
    <property type="match status" value="1"/>
</dbReference>
<dbReference type="InterPro" id="IPR023198">
    <property type="entry name" value="PGP-like_dom2"/>
</dbReference>
<dbReference type="GO" id="GO:0016787">
    <property type="term" value="F:hydrolase activity"/>
    <property type="evidence" value="ECO:0007669"/>
    <property type="project" value="UniProtKB-KW"/>
</dbReference>
<keyword evidence="1" id="KW-0378">Hydrolase</keyword>
<dbReference type="SFLD" id="SFLDG01129">
    <property type="entry name" value="C1.5:_HAD__Beta-PGM__Phosphata"/>
    <property type="match status" value="1"/>
</dbReference>
<keyword evidence="2" id="KW-1185">Reference proteome</keyword>
<organism evidence="1 2">
    <name type="scientific">Leucobacter albus</name>
    <dbReference type="NCBI Taxonomy" id="272210"/>
    <lineage>
        <taxon>Bacteria</taxon>
        <taxon>Bacillati</taxon>
        <taxon>Actinomycetota</taxon>
        <taxon>Actinomycetes</taxon>
        <taxon>Micrococcales</taxon>
        <taxon>Microbacteriaceae</taxon>
        <taxon>Leucobacter</taxon>
    </lineage>
</organism>
<dbReference type="SUPFAM" id="SSF56784">
    <property type="entry name" value="HAD-like"/>
    <property type="match status" value="1"/>
</dbReference>
<gene>
    <name evidence="1" type="ORF">ACFQ3U_10755</name>
</gene>
<dbReference type="Gene3D" id="3.40.50.1000">
    <property type="entry name" value="HAD superfamily/HAD-like"/>
    <property type="match status" value="1"/>
</dbReference>
<dbReference type="PANTHER" id="PTHR43481:SF4">
    <property type="entry name" value="GLYCEROL-1-PHOSPHATE PHOSPHOHYDROLASE 1-RELATED"/>
    <property type="match status" value="1"/>
</dbReference>
<evidence type="ECO:0000313" key="2">
    <source>
        <dbReference type="Proteomes" id="UP001597181"/>
    </source>
</evidence>
<comment type="caution">
    <text evidence="1">The sequence shown here is derived from an EMBL/GenBank/DDBJ whole genome shotgun (WGS) entry which is preliminary data.</text>
</comment>
<dbReference type="SFLD" id="SFLDS00003">
    <property type="entry name" value="Haloacid_Dehalogenase"/>
    <property type="match status" value="1"/>
</dbReference>
<reference evidence="2" key="1">
    <citation type="journal article" date="2019" name="Int. J. Syst. Evol. Microbiol.">
        <title>The Global Catalogue of Microorganisms (GCM) 10K type strain sequencing project: providing services to taxonomists for standard genome sequencing and annotation.</title>
        <authorList>
            <consortium name="The Broad Institute Genomics Platform"/>
            <consortium name="The Broad Institute Genome Sequencing Center for Infectious Disease"/>
            <person name="Wu L."/>
            <person name="Ma J."/>
        </authorList>
    </citation>
    <scope>NUCLEOTIDE SEQUENCE [LARGE SCALE GENOMIC DNA]</scope>
    <source>
        <strain evidence="2">CCUG 50213</strain>
    </source>
</reference>
<dbReference type="CDD" id="cd07526">
    <property type="entry name" value="HAD_BPGM_like"/>
    <property type="match status" value="1"/>
</dbReference>
<accession>A0ABW3TPJ2</accession>
<dbReference type="Gene3D" id="1.10.150.240">
    <property type="entry name" value="Putative phosphatase, domain 2"/>
    <property type="match status" value="1"/>
</dbReference>
<protein>
    <submittedName>
        <fullName evidence="1">HAD family hydrolase</fullName>
    </submittedName>
</protein>
<proteinExistence type="predicted"/>
<dbReference type="SFLD" id="SFLDG01135">
    <property type="entry name" value="C1.5.6:_HAD__Beta-PGM__Phospha"/>
    <property type="match status" value="1"/>
</dbReference>
<dbReference type="Proteomes" id="UP001597181">
    <property type="component" value="Unassembled WGS sequence"/>
</dbReference>
<dbReference type="PANTHER" id="PTHR43481">
    <property type="entry name" value="FRUCTOSE-1-PHOSPHATE PHOSPHATASE"/>
    <property type="match status" value="1"/>
</dbReference>
<dbReference type="EMBL" id="JBHTLY010000004">
    <property type="protein sequence ID" value="MFD1202372.1"/>
    <property type="molecule type" value="Genomic_DNA"/>
</dbReference>
<evidence type="ECO:0000313" key="1">
    <source>
        <dbReference type="EMBL" id="MFD1202372.1"/>
    </source>
</evidence>